<dbReference type="SUPFAM" id="SSF51735">
    <property type="entry name" value="NAD(P)-binding Rossmann-fold domains"/>
    <property type="match status" value="1"/>
</dbReference>
<dbReference type="InterPro" id="IPR052184">
    <property type="entry name" value="SDR_enzymes"/>
</dbReference>
<dbReference type="PANTHER" id="PTHR45458">
    <property type="entry name" value="SHORT-CHAIN DEHYDROGENASE/REDUCTASE SDR"/>
    <property type="match status" value="1"/>
</dbReference>
<evidence type="ECO:0000313" key="2">
    <source>
        <dbReference type="Proteomes" id="UP000316095"/>
    </source>
</evidence>
<protein>
    <submittedName>
        <fullName evidence="1">Benzil reductase ((S)-benzoin forming)</fullName>
        <ecNumber evidence="1">1.1.1.320</ecNumber>
    </submittedName>
</protein>
<dbReference type="PANTHER" id="PTHR45458:SF1">
    <property type="entry name" value="SHORT CHAIN DEHYDROGENASE"/>
    <property type="match status" value="1"/>
</dbReference>
<accession>A0A5C5XJX0</accession>
<evidence type="ECO:0000313" key="1">
    <source>
        <dbReference type="EMBL" id="TWT63516.1"/>
    </source>
</evidence>
<dbReference type="EMBL" id="SJPG01000001">
    <property type="protein sequence ID" value="TWT63516.1"/>
    <property type="molecule type" value="Genomic_DNA"/>
</dbReference>
<dbReference type="EC" id="1.1.1.320" evidence="1"/>
<gene>
    <name evidence="1" type="primary">yueD</name>
    <name evidence="1" type="ORF">Pan54_42690</name>
</gene>
<dbReference type="InterPro" id="IPR020904">
    <property type="entry name" value="Sc_DH/Rdtase_CS"/>
</dbReference>
<proteinExistence type="predicted"/>
<dbReference type="InterPro" id="IPR002347">
    <property type="entry name" value="SDR_fam"/>
</dbReference>
<dbReference type="RefSeq" id="WP_165441886.1">
    <property type="nucleotide sequence ID" value="NZ_SJPG01000001.1"/>
</dbReference>
<organism evidence="1 2">
    <name type="scientific">Rubinisphaera italica</name>
    <dbReference type="NCBI Taxonomy" id="2527969"/>
    <lineage>
        <taxon>Bacteria</taxon>
        <taxon>Pseudomonadati</taxon>
        <taxon>Planctomycetota</taxon>
        <taxon>Planctomycetia</taxon>
        <taxon>Planctomycetales</taxon>
        <taxon>Planctomycetaceae</taxon>
        <taxon>Rubinisphaera</taxon>
    </lineage>
</organism>
<name>A0A5C5XJX0_9PLAN</name>
<reference evidence="1 2" key="1">
    <citation type="submission" date="2019-02" db="EMBL/GenBank/DDBJ databases">
        <title>Deep-cultivation of Planctomycetes and their phenomic and genomic characterization uncovers novel biology.</title>
        <authorList>
            <person name="Wiegand S."/>
            <person name="Jogler M."/>
            <person name="Boedeker C."/>
            <person name="Pinto D."/>
            <person name="Vollmers J."/>
            <person name="Rivas-Marin E."/>
            <person name="Kohn T."/>
            <person name="Peeters S.H."/>
            <person name="Heuer A."/>
            <person name="Rast P."/>
            <person name="Oberbeckmann S."/>
            <person name="Bunk B."/>
            <person name="Jeske O."/>
            <person name="Meyerdierks A."/>
            <person name="Storesund J.E."/>
            <person name="Kallscheuer N."/>
            <person name="Luecker S."/>
            <person name="Lage O.M."/>
            <person name="Pohl T."/>
            <person name="Merkel B.J."/>
            <person name="Hornburger P."/>
            <person name="Mueller R.-W."/>
            <person name="Bruemmer F."/>
            <person name="Labrenz M."/>
            <person name="Spormann A.M."/>
            <person name="Op Den Camp H."/>
            <person name="Overmann J."/>
            <person name="Amann R."/>
            <person name="Jetten M.S.M."/>
            <person name="Mascher T."/>
            <person name="Medema M.H."/>
            <person name="Devos D.P."/>
            <person name="Kaster A.-K."/>
            <person name="Ovreas L."/>
            <person name="Rohde M."/>
            <person name="Galperin M.Y."/>
            <person name="Jogler C."/>
        </authorList>
    </citation>
    <scope>NUCLEOTIDE SEQUENCE [LARGE SCALE GENOMIC DNA]</scope>
    <source>
        <strain evidence="1 2">Pan54</strain>
    </source>
</reference>
<dbReference type="GO" id="GO:0016616">
    <property type="term" value="F:oxidoreductase activity, acting on the CH-OH group of donors, NAD or NADP as acceptor"/>
    <property type="evidence" value="ECO:0007669"/>
    <property type="project" value="TreeGrafter"/>
</dbReference>
<dbReference type="AlphaFoldDB" id="A0A5C5XJX0"/>
<keyword evidence="1" id="KW-0560">Oxidoreductase</keyword>
<dbReference type="PROSITE" id="PS00061">
    <property type="entry name" value="ADH_SHORT"/>
    <property type="match status" value="1"/>
</dbReference>
<sequence>MSHSIFITGVSSGLGYGLAEYYLQQGDKVLGCSRRTPEELTQYENFQFTSCDVSKFDTLPEKLDQLFSGVETCELAILNAGILSPFGDLQETSIEDCQNVMDVNLWSNKIILDWLLPRYPAIKQVVTISSGAAVNGNRGWNAYSISKSALNMLTKLYAQEAPQTHFLAIAPGLIATHMQDVLCGLDEDDRFPTLDSLRSRRGTDQMPTAEQLAPKIVAVIENAPAHADSGDFIDIRKIDW</sequence>
<comment type="caution">
    <text evidence="1">The sequence shown here is derived from an EMBL/GenBank/DDBJ whole genome shotgun (WGS) entry which is preliminary data.</text>
</comment>
<keyword evidence="2" id="KW-1185">Reference proteome</keyword>
<dbReference type="Proteomes" id="UP000316095">
    <property type="component" value="Unassembled WGS sequence"/>
</dbReference>
<dbReference type="PRINTS" id="PR00081">
    <property type="entry name" value="GDHRDH"/>
</dbReference>
<dbReference type="Pfam" id="PF00106">
    <property type="entry name" value="adh_short"/>
    <property type="match status" value="1"/>
</dbReference>
<dbReference type="InterPro" id="IPR036291">
    <property type="entry name" value="NAD(P)-bd_dom_sf"/>
</dbReference>
<dbReference type="Gene3D" id="3.40.50.720">
    <property type="entry name" value="NAD(P)-binding Rossmann-like Domain"/>
    <property type="match status" value="1"/>
</dbReference>